<reference evidence="1 2" key="1">
    <citation type="submission" date="2017-09" db="EMBL/GenBank/DDBJ databases">
        <title>Depth-based differentiation of microbial function through sediment-hosted aquifers and enrichment of novel symbionts in the deep terrestrial subsurface.</title>
        <authorList>
            <person name="Probst A.J."/>
            <person name="Ladd B."/>
            <person name="Jarett J.K."/>
            <person name="Geller-Mcgrath D.E."/>
            <person name="Sieber C.M."/>
            <person name="Emerson J.B."/>
            <person name="Anantharaman K."/>
            <person name="Thomas B.C."/>
            <person name="Malmstrom R."/>
            <person name="Stieglmeier M."/>
            <person name="Klingl A."/>
            <person name="Woyke T."/>
            <person name="Ryan C.M."/>
            <person name="Banfield J.F."/>
        </authorList>
    </citation>
    <scope>NUCLEOTIDE SEQUENCE [LARGE SCALE GENOMIC DNA]</scope>
    <source>
        <strain evidence="1">CG10_big_fil_rev_8_21_14_0_10_51_16</strain>
    </source>
</reference>
<comment type="caution">
    <text evidence="1">The sequence shown here is derived from an EMBL/GenBank/DDBJ whole genome shotgun (WGS) entry which is preliminary data.</text>
</comment>
<accession>A0A2H0RFL9</accession>
<sequence length="88" mass="10122">MSEKRNSDMPLPESEEDIKPRFAKVFGWGAVEKKATEWSPTSKIEEVENNLFRVVDETGRTIGAIGKDPWTPEAIERKAREWCLKTKD</sequence>
<organism evidence="1 2">
    <name type="scientific">Candidatus Vogelbacteria bacterium CG10_big_fil_rev_8_21_14_0_10_51_16</name>
    <dbReference type="NCBI Taxonomy" id="1975045"/>
    <lineage>
        <taxon>Bacteria</taxon>
        <taxon>Candidatus Vogeliibacteriota</taxon>
    </lineage>
</organism>
<name>A0A2H0RFL9_9BACT</name>
<dbReference type="Proteomes" id="UP000228767">
    <property type="component" value="Unassembled WGS sequence"/>
</dbReference>
<protein>
    <submittedName>
        <fullName evidence="1">Uncharacterized protein</fullName>
    </submittedName>
</protein>
<gene>
    <name evidence="1" type="ORF">COV10_00060</name>
</gene>
<dbReference type="AlphaFoldDB" id="A0A2H0RFL9"/>
<evidence type="ECO:0000313" key="2">
    <source>
        <dbReference type="Proteomes" id="UP000228767"/>
    </source>
</evidence>
<proteinExistence type="predicted"/>
<evidence type="ECO:0000313" key="1">
    <source>
        <dbReference type="EMBL" id="PIR45267.1"/>
    </source>
</evidence>
<dbReference type="EMBL" id="PCYI01000001">
    <property type="protein sequence ID" value="PIR45267.1"/>
    <property type="molecule type" value="Genomic_DNA"/>
</dbReference>